<proteinExistence type="predicted"/>
<accession>A0A5A7NA14</accession>
<dbReference type="Gene3D" id="1.20.1050.10">
    <property type="match status" value="1"/>
</dbReference>
<dbReference type="RefSeq" id="WP_313980152.1">
    <property type="nucleotide sequence ID" value="NZ_BKCN01000006.1"/>
</dbReference>
<gene>
    <name evidence="2" type="ORF">JCM17846_14980</name>
</gene>
<dbReference type="SUPFAM" id="SSF47616">
    <property type="entry name" value="GST C-terminal domain-like"/>
    <property type="match status" value="1"/>
</dbReference>
<evidence type="ECO:0000313" key="3">
    <source>
        <dbReference type="Proteomes" id="UP000324996"/>
    </source>
</evidence>
<protein>
    <recommendedName>
        <fullName evidence="1">Glutathione S-transferase UstS-like C-terminal domain-containing protein</fullName>
    </recommendedName>
</protein>
<dbReference type="Proteomes" id="UP000324996">
    <property type="component" value="Unassembled WGS sequence"/>
</dbReference>
<dbReference type="AlphaFoldDB" id="A0A5A7NA14"/>
<sequence length="128" mass="14512">MDRTILAGLFPMLAADICACLDPEDQDYFRTSREKRLGCRLEDAKANREQALPRFRQSLDPLRATLKDQPFICGDHPAFADYLAFGAFVWAHCCSDFQILADDDLICQWRSAMFDLYGGLARSAKRAV</sequence>
<comment type="caution">
    <text evidence="2">The sequence shown here is derived from an EMBL/GenBank/DDBJ whole genome shotgun (WGS) entry which is preliminary data.</text>
</comment>
<dbReference type="EMBL" id="BKCN01000006">
    <property type="protein sequence ID" value="GER03816.1"/>
    <property type="molecule type" value="Genomic_DNA"/>
</dbReference>
<keyword evidence="3" id="KW-1185">Reference proteome</keyword>
<feature type="domain" description="Glutathione S-transferase UstS-like C-terminal" evidence="1">
    <location>
        <begin position="3"/>
        <end position="95"/>
    </location>
</feature>
<dbReference type="InterPro" id="IPR036282">
    <property type="entry name" value="Glutathione-S-Trfase_C_sf"/>
</dbReference>
<reference evidence="2 3" key="1">
    <citation type="submission" date="2019-09" db="EMBL/GenBank/DDBJ databases">
        <title>NBRP : Genome information of microbial organism related human and environment.</title>
        <authorList>
            <person name="Hattori M."/>
            <person name="Oshima K."/>
            <person name="Inaba H."/>
            <person name="Suda W."/>
            <person name="Sakamoto M."/>
            <person name="Iino T."/>
            <person name="Kitahara M."/>
            <person name="Oshida Y."/>
            <person name="Iida T."/>
            <person name="Kudo T."/>
            <person name="Itoh T."/>
            <person name="Ohkuma M."/>
        </authorList>
    </citation>
    <scope>NUCLEOTIDE SEQUENCE [LARGE SCALE GENOMIC DNA]</scope>
    <source>
        <strain evidence="2 3">Q-1</strain>
    </source>
</reference>
<evidence type="ECO:0000313" key="2">
    <source>
        <dbReference type="EMBL" id="GER03816.1"/>
    </source>
</evidence>
<dbReference type="InterPro" id="IPR054416">
    <property type="entry name" value="GST_UstS-like_C"/>
</dbReference>
<evidence type="ECO:0000259" key="1">
    <source>
        <dbReference type="Pfam" id="PF22041"/>
    </source>
</evidence>
<name>A0A5A7NA14_9PROT</name>
<organism evidence="2 3">
    <name type="scientific">Iodidimonas nitroreducens</name>
    <dbReference type="NCBI Taxonomy" id="1236968"/>
    <lineage>
        <taxon>Bacteria</taxon>
        <taxon>Pseudomonadati</taxon>
        <taxon>Pseudomonadota</taxon>
        <taxon>Alphaproteobacteria</taxon>
        <taxon>Iodidimonadales</taxon>
        <taxon>Iodidimonadaceae</taxon>
        <taxon>Iodidimonas</taxon>
    </lineage>
</organism>
<dbReference type="Pfam" id="PF22041">
    <property type="entry name" value="GST_C_7"/>
    <property type="match status" value="1"/>
</dbReference>